<feature type="region of interest" description="Disordered" evidence="13">
    <location>
        <begin position="336"/>
        <end position="357"/>
    </location>
</feature>
<keyword evidence="6 14" id="KW-0812">Transmembrane</keyword>
<evidence type="ECO:0000256" key="4">
    <source>
        <dbReference type="ARBA" id="ARBA00022475"/>
    </source>
</evidence>
<evidence type="ECO:0000259" key="15">
    <source>
        <dbReference type="SMART" id="SM00887"/>
    </source>
</evidence>
<keyword evidence="5" id="KW-0349">Heme</keyword>
<evidence type="ECO:0000256" key="2">
    <source>
        <dbReference type="ARBA" id="ARBA00007395"/>
    </source>
</evidence>
<evidence type="ECO:0000256" key="13">
    <source>
        <dbReference type="SAM" id="MobiDB-lite"/>
    </source>
</evidence>
<evidence type="ECO:0000256" key="9">
    <source>
        <dbReference type="ARBA" id="ARBA00022989"/>
    </source>
</evidence>
<dbReference type="Proteomes" id="UP000316649">
    <property type="component" value="Unassembled WGS sequence"/>
</dbReference>
<dbReference type="EMBL" id="VMNH01000019">
    <property type="protein sequence ID" value="TVO71676.1"/>
    <property type="molecule type" value="Genomic_DNA"/>
</dbReference>
<dbReference type="PANTHER" id="PTHR30333">
    <property type="entry name" value="CYTOCHROME C-TYPE PROTEIN"/>
    <property type="match status" value="1"/>
</dbReference>
<evidence type="ECO:0000256" key="14">
    <source>
        <dbReference type="SAM" id="Phobius"/>
    </source>
</evidence>
<keyword evidence="7" id="KW-0479">Metal-binding</keyword>
<dbReference type="OrthoDB" id="9782159at2"/>
<dbReference type="GO" id="GO:0046872">
    <property type="term" value="F:metal ion binding"/>
    <property type="evidence" value="ECO:0007669"/>
    <property type="project" value="UniProtKB-KW"/>
</dbReference>
<evidence type="ECO:0000313" key="16">
    <source>
        <dbReference type="EMBL" id="TVO71676.1"/>
    </source>
</evidence>
<evidence type="ECO:0000256" key="12">
    <source>
        <dbReference type="SAM" id="Coils"/>
    </source>
</evidence>
<feature type="domain" description="Cytochrome c-552/DMSO reductase-like haem-binding" evidence="15">
    <location>
        <begin position="623"/>
        <end position="920"/>
    </location>
</feature>
<organism evidence="16 17">
    <name type="scientific">Sedimenticola selenatireducens</name>
    <dbReference type="NCBI Taxonomy" id="191960"/>
    <lineage>
        <taxon>Bacteria</taxon>
        <taxon>Pseudomonadati</taxon>
        <taxon>Pseudomonadota</taxon>
        <taxon>Gammaproteobacteria</taxon>
        <taxon>Chromatiales</taxon>
        <taxon>Sedimenticolaceae</taxon>
        <taxon>Sedimenticola</taxon>
    </lineage>
</organism>
<evidence type="ECO:0000256" key="8">
    <source>
        <dbReference type="ARBA" id="ARBA00022982"/>
    </source>
</evidence>
<feature type="domain" description="Cytochrome c-552/DMSO reductase-like haem-binding" evidence="15">
    <location>
        <begin position="282"/>
        <end position="579"/>
    </location>
</feature>
<evidence type="ECO:0000256" key="3">
    <source>
        <dbReference type="ARBA" id="ARBA00022448"/>
    </source>
</evidence>
<keyword evidence="8" id="KW-0249">Electron transport</keyword>
<evidence type="ECO:0000256" key="1">
    <source>
        <dbReference type="ARBA" id="ARBA00004162"/>
    </source>
</evidence>
<feature type="transmembrane region" description="Helical" evidence="14">
    <location>
        <begin position="16"/>
        <end position="39"/>
    </location>
</feature>
<evidence type="ECO:0000256" key="5">
    <source>
        <dbReference type="ARBA" id="ARBA00022617"/>
    </source>
</evidence>
<dbReference type="AlphaFoldDB" id="A0A558DQ64"/>
<name>A0A558DQ64_9GAMM</name>
<keyword evidence="3" id="KW-0813">Transport</keyword>
<evidence type="ECO:0000256" key="6">
    <source>
        <dbReference type="ARBA" id="ARBA00022692"/>
    </source>
</evidence>
<reference evidence="16 17" key="1">
    <citation type="submission" date="2019-07" db="EMBL/GenBank/DDBJ databases">
        <title>The pathways for chlorine oxyanion respiration interact through the shared metabolite chlorate.</title>
        <authorList>
            <person name="Barnum T.P."/>
            <person name="Cheng Y."/>
            <person name="Hill K.A."/>
            <person name="Lucas L.N."/>
            <person name="Carlson H.K."/>
            <person name="Coates J.D."/>
        </authorList>
    </citation>
    <scope>NUCLEOTIDE SEQUENCE [LARGE SCALE GENOMIC DNA]</scope>
    <source>
        <strain evidence="16 17">BK-1</strain>
    </source>
</reference>
<proteinExistence type="inferred from homology"/>
<gene>
    <name evidence="16" type="ORF">FHP88_13815</name>
</gene>
<accession>A0A558DQ64</accession>
<dbReference type="GO" id="GO:0009061">
    <property type="term" value="P:anaerobic respiration"/>
    <property type="evidence" value="ECO:0007669"/>
    <property type="project" value="TreeGrafter"/>
</dbReference>
<keyword evidence="12" id="KW-0175">Coiled coil</keyword>
<keyword evidence="10" id="KW-0408">Iron</keyword>
<keyword evidence="17" id="KW-1185">Reference proteome</keyword>
<dbReference type="InterPro" id="IPR038266">
    <property type="entry name" value="NapC/NirT_cytc_sf"/>
</dbReference>
<dbReference type="Gene3D" id="1.10.3820.10">
    <property type="entry name" value="Di-heme elbow motif domain"/>
    <property type="match status" value="1"/>
</dbReference>
<dbReference type="SMART" id="SM00887">
    <property type="entry name" value="EB_dh"/>
    <property type="match status" value="2"/>
</dbReference>
<comment type="subcellular location">
    <subcellularLocation>
        <location evidence="1">Cell membrane</location>
        <topology evidence="1">Single-pass membrane protein</topology>
    </subcellularLocation>
</comment>
<evidence type="ECO:0000256" key="11">
    <source>
        <dbReference type="ARBA" id="ARBA00023136"/>
    </source>
</evidence>
<evidence type="ECO:0000256" key="10">
    <source>
        <dbReference type="ARBA" id="ARBA00023004"/>
    </source>
</evidence>
<dbReference type="RefSeq" id="WP_144359680.1">
    <property type="nucleotide sequence ID" value="NZ_VMNH01000019.1"/>
</dbReference>
<evidence type="ECO:0000256" key="7">
    <source>
        <dbReference type="ARBA" id="ARBA00022723"/>
    </source>
</evidence>
<feature type="coiled-coil region" evidence="12">
    <location>
        <begin position="217"/>
        <end position="254"/>
    </location>
</feature>
<dbReference type="InterPro" id="IPR036280">
    <property type="entry name" value="Multihaem_cyt_sf"/>
</dbReference>
<dbReference type="InterPro" id="IPR019020">
    <property type="entry name" value="Cyt-c552/DMSO_Rdtase_haem-bd"/>
</dbReference>
<feature type="compositionally biased region" description="Basic and acidic residues" evidence="13">
    <location>
        <begin position="677"/>
        <end position="688"/>
    </location>
</feature>
<comment type="caution">
    <text evidence="16">The sequence shown here is derived from an EMBL/GenBank/DDBJ whole genome shotgun (WGS) entry which is preliminary data.</text>
</comment>
<dbReference type="GO" id="GO:0009055">
    <property type="term" value="F:electron transfer activity"/>
    <property type="evidence" value="ECO:0007669"/>
    <property type="project" value="TreeGrafter"/>
</dbReference>
<dbReference type="GO" id="GO:0020037">
    <property type="term" value="F:heme binding"/>
    <property type="evidence" value="ECO:0007669"/>
    <property type="project" value="InterPro"/>
</dbReference>
<sequence>MAVQESKKPGLMSRRLILGTTIAGALLFFIGGIIFWGGFNTAMEATNNLNFCISCHEMEENVYEEYKPTIHYSNRTGVRATCPDCHVPDPWVHKMVRKIQASNEIFHKIMGTVDTPEKFDEHRLTMAKRVWNTMKSTDSRECRNCHNFESMNPEFQRPRARKQHMNAFETGQTCIDCHKGIAHKDVRGHLSDEELEKLEAPDPSFIRPVPEMFKVGLERVEAKEAAAAEEEKAAKEKEREAKIAAKQAEQARIDAAVAAALAGKSAATTGKSGAPLAAAGMGIDWSDVPSRKITLFYPGETSMEWVMTGKDHGGARPFINGGDRCITCHDKETADMGQKMVSGDKAESTPIPGKRGSIPVNVQAAHNGDNLFLRFEWEDGEHTPAPFVDGGKMDPANPMKLAIMLGTDDVEFADRAGCWQTCHHDARSMPDTPAADAVAGSEAAKTLDLKNGVTKYLQESRSKIEIKGKRGKKRGGWDQLKSGDEVAAALKANQFMDVLRYKSGKGETEDGYILDQRYMQGGQGFEVNARKEGGNWVVEMKRKLKSDKPGDTIIEAGKLYNFGFAIHDDYTDARFHHVSLGYKLGLDSDTAEVNAVKREAKATAASVANAAPKAAAAAGGAIKADWSKAGSREITLFYPGETSMEWVMTGKDHGGARPLLNGGDRCVTCHDKETADMGKKMVSGDKAESTPIPGKRASIPVNVESTHDGENLFLRFSWPTGDHAPVPFVDGGKMDPENPMKLALMLSTDDVEFADRAGCWQTCHHDANTMPDTPDAATATGSDAAKMLELKSGVTKYLKESRSKVEIKGKRGKKRGGWDQLKSADEIAAALKANQFMDLLRVKAGKGETEDGYILDQRYMTGGQGFEASTTQEGGNWVVTLKRKLKSDTAGDISLDTGKVYNFGFAIHDDFSSARFHHVSLGYKLGFDADGVEINAVKQ</sequence>
<keyword evidence="11 14" id="KW-0472">Membrane</keyword>
<dbReference type="Gene3D" id="2.60.40.1190">
    <property type="match status" value="2"/>
</dbReference>
<dbReference type="SUPFAM" id="SSF48695">
    <property type="entry name" value="Multiheme cytochromes"/>
    <property type="match status" value="1"/>
</dbReference>
<dbReference type="Pfam" id="PF09459">
    <property type="entry name" value="EB_dh"/>
    <property type="match status" value="2"/>
</dbReference>
<keyword evidence="9 14" id="KW-1133">Transmembrane helix</keyword>
<comment type="similarity">
    <text evidence="2">Belongs to the NapC/NirT/NrfH family.</text>
</comment>
<evidence type="ECO:0000313" key="17">
    <source>
        <dbReference type="Proteomes" id="UP000316649"/>
    </source>
</evidence>
<feature type="region of interest" description="Disordered" evidence="13">
    <location>
        <begin position="677"/>
        <end position="699"/>
    </location>
</feature>
<dbReference type="InterPro" id="IPR051174">
    <property type="entry name" value="Cytochrome_c-type_ET"/>
</dbReference>
<protein>
    <submittedName>
        <fullName evidence="16">Cytochrome C552</fullName>
    </submittedName>
</protein>
<dbReference type="GO" id="GO:0005886">
    <property type="term" value="C:plasma membrane"/>
    <property type="evidence" value="ECO:0007669"/>
    <property type="project" value="UniProtKB-SubCell"/>
</dbReference>
<dbReference type="PANTHER" id="PTHR30333:SF1">
    <property type="entry name" value="CYTOCHROME C-TYPE PROTEIN NAPC"/>
    <property type="match status" value="1"/>
</dbReference>
<keyword evidence="4" id="KW-1003">Cell membrane</keyword>
<dbReference type="FunFam" id="1.10.3820.10:FF:000001">
    <property type="entry name" value="Cytochrome c-type protein"/>
    <property type="match status" value="1"/>
</dbReference>
<dbReference type="InterPro" id="IPR005126">
    <property type="entry name" value="NapC/NirT_cyt_c_N"/>
</dbReference>
<dbReference type="Pfam" id="PF03264">
    <property type="entry name" value="Cytochrom_NNT"/>
    <property type="match status" value="1"/>
</dbReference>